<dbReference type="GO" id="GO:0008506">
    <property type="term" value="F:sucrose:proton symporter activity"/>
    <property type="evidence" value="ECO:0007669"/>
    <property type="project" value="TreeGrafter"/>
</dbReference>
<feature type="transmembrane region" description="Helical" evidence="7">
    <location>
        <begin position="20"/>
        <end position="38"/>
    </location>
</feature>
<feature type="transmembrane region" description="Helical" evidence="7">
    <location>
        <begin position="394"/>
        <end position="415"/>
    </location>
</feature>
<dbReference type="GO" id="GO:0005886">
    <property type="term" value="C:plasma membrane"/>
    <property type="evidence" value="ECO:0007669"/>
    <property type="project" value="TreeGrafter"/>
</dbReference>
<feature type="transmembrane region" description="Helical" evidence="7">
    <location>
        <begin position="367"/>
        <end position="387"/>
    </location>
</feature>
<feature type="transmembrane region" description="Helical" evidence="7">
    <location>
        <begin position="309"/>
        <end position="332"/>
    </location>
</feature>
<keyword evidence="9" id="KW-1185">Reference proteome</keyword>
<dbReference type="VEuPathDB" id="FungiDB:yc1106_03096"/>
<evidence type="ECO:0000256" key="1">
    <source>
        <dbReference type="ARBA" id="ARBA00004141"/>
    </source>
</evidence>
<dbReference type="InterPro" id="IPR036259">
    <property type="entry name" value="MFS_trans_sf"/>
</dbReference>
<evidence type="ECO:0000256" key="4">
    <source>
        <dbReference type="ARBA" id="ARBA00022989"/>
    </source>
</evidence>
<dbReference type="AlphaFoldDB" id="A0A9Q8Z3Z6"/>
<keyword evidence="5 7" id="KW-0472">Membrane</keyword>
<accession>A0A9Q8Z3Z6</accession>
<evidence type="ECO:0000256" key="7">
    <source>
        <dbReference type="SAM" id="Phobius"/>
    </source>
</evidence>
<evidence type="ECO:0000256" key="2">
    <source>
        <dbReference type="ARBA" id="ARBA00022448"/>
    </source>
</evidence>
<evidence type="ECO:0000256" key="5">
    <source>
        <dbReference type="ARBA" id="ARBA00023136"/>
    </source>
</evidence>
<dbReference type="PANTHER" id="PTHR19432:SF76">
    <property type="entry name" value="TRANSPORTER, PUTATIVE (EUROFUNG)-RELATED"/>
    <property type="match status" value="1"/>
</dbReference>
<sequence>MPSVAQWQGTPSVKGPTESIRMALLTASLIGLQFTWNVEMTYCTPYLLELGLTKSKISLVWVAGPLSGLIMQPIVGVVADRCTSRWGRRRPFMFFGTILVALFLLLLGWTKEVVRYFVADEVAAKNANVYVAVFSIYGIDFAINAVQGSCRGLIVDTLPMEKQQMGSSWASRMVAVGSLIGYAAGAVDLRAIFGPMLGDTQFKQLTGVAALTLCLAIATTSWAVTERVLISDGSAKGLDIKQVVGTIAHTALNLPRSIQAICTVQFWAWIGWFPFLFYSTTWVGEVYLRYDAPAEVRAAGDLTGKVGRMGSTALVSFSIVTFVMSVLLPFFVENPEAEGGEKGPSFSHAAKPKFGASAWEKYRPSLLTAWMTAHCIFACSMSMAPFVTSMRHATIIIAFCGVSWAVASWAPWALIGVEINRLNMANSHSTHPKRTSIDLSEAQDKMEKASTAGGGASGSRGGASSGQYLGIMNLYTTLPQFMGTAISWVVFSILEPGKSPELSEAPPEEHHSTDGPNAIAVCLFIGACSACLAVVATMRLGRIQGKM</sequence>
<feature type="transmembrane region" description="Helical" evidence="7">
    <location>
        <begin position="205"/>
        <end position="224"/>
    </location>
</feature>
<evidence type="ECO:0000313" key="8">
    <source>
        <dbReference type="EMBL" id="USP75822.1"/>
    </source>
</evidence>
<evidence type="ECO:0008006" key="10">
    <source>
        <dbReference type="Google" id="ProtNLM"/>
    </source>
</evidence>
<feature type="region of interest" description="Disordered" evidence="6">
    <location>
        <begin position="442"/>
        <end position="462"/>
    </location>
</feature>
<dbReference type="SUPFAM" id="SSF103473">
    <property type="entry name" value="MFS general substrate transporter"/>
    <property type="match status" value="1"/>
</dbReference>
<feature type="transmembrane region" description="Helical" evidence="7">
    <location>
        <begin position="518"/>
        <end position="538"/>
    </location>
</feature>
<evidence type="ECO:0000313" key="9">
    <source>
        <dbReference type="Proteomes" id="UP001056012"/>
    </source>
</evidence>
<reference evidence="8" key="1">
    <citation type="submission" date="2021-12" db="EMBL/GenBank/DDBJ databases">
        <title>Curvularia clavata genome.</title>
        <authorList>
            <person name="Cao Y."/>
        </authorList>
    </citation>
    <scope>NUCLEOTIDE SEQUENCE</scope>
    <source>
        <strain evidence="8">Yc1106</strain>
    </source>
</reference>
<comment type="subcellular location">
    <subcellularLocation>
        <location evidence="1">Membrane</location>
        <topology evidence="1">Multi-pass membrane protein</topology>
    </subcellularLocation>
</comment>
<protein>
    <recommendedName>
        <fullName evidence="10">Sucrose transport protein</fullName>
    </recommendedName>
</protein>
<dbReference type="PANTHER" id="PTHR19432">
    <property type="entry name" value="SUGAR TRANSPORTER"/>
    <property type="match status" value="1"/>
</dbReference>
<evidence type="ECO:0000256" key="6">
    <source>
        <dbReference type="SAM" id="MobiDB-lite"/>
    </source>
</evidence>
<evidence type="ECO:0000256" key="3">
    <source>
        <dbReference type="ARBA" id="ARBA00022692"/>
    </source>
</evidence>
<dbReference type="Proteomes" id="UP001056012">
    <property type="component" value="Chromosome 2"/>
</dbReference>
<proteinExistence type="predicted"/>
<feature type="transmembrane region" description="Helical" evidence="7">
    <location>
        <begin position="169"/>
        <end position="193"/>
    </location>
</feature>
<feature type="transmembrane region" description="Helical" evidence="7">
    <location>
        <begin position="266"/>
        <end position="288"/>
    </location>
</feature>
<dbReference type="Pfam" id="PF13347">
    <property type="entry name" value="MFS_2"/>
    <property type="match status" value="1"/>
</dbReference>
<dbReference type="OrthoDB" id="28755at2759"/>
<dbReference type="EMBL" id="CP089275">
    <property type="protein sequence ID" value="USP75822.1"/>
    <property type="molecule type" value="Genomic_DNA"/>
</dbReference>
<feature type="compositionally biased region" description="Gly residues" evidence="6">
    <location>
        <begin position="452"/>
        <end position="462"/>
    </location>
</feature>
<name>A0A9Q8Z3Z6_CURCL</name>
<keyword evidence="4 7" id="KW-1133">Transmembrane helix</keyword>
<organism evidence="8 9">
    <name type="scientific">Curvularia clavata</name>
    <dbReference type="NCBI Taxonomy" id="95742"/>
    <lineage>
        <taxon>Eukaryota</taxon>
        <taxon>Fungi</taxon>
        <taxon>Dikarya</taxon>
        <taxon>Ascomycota</taxon>
        <taxon>Pezizomycotina</taxon>
        <taxon>Dothideomycetes</taxon>
        <taxon>Pleosporomycetidae</taxon>
        <taxon>Pleosporales</taxon>
        <taxon>Pleosporineae</taxon>
        <taxon>Pleosporaceae</taxon>
        <taxon>Curvularia</taxon>
    </lineage>
</organism>
<keyword evidence="3 7" id="KW-0812">Transmembrane</keyword>
<dbReference type="Gene3D" id="1.20.1250.20">
    <property type="entry name" value="MFS general substrate transporter like domains"/>
    <property type="match status" value="1"/>
</dbReference>
<feature type="transmembrane region" description="Helical" evidence="7">
    <location>
        <begin position="58"/>
        <end position="79"/>
    </location>
</feature>
<gene>
    <name evidence="8" type="ORF">yc1106_03096</name>
</gene>
<keyword evidence="2" id="KW-0813">Transport</keyword>
<feature type="transmembrane region" description="Helical" evidence="7">
    <location>
        <begin position="91"/>
        <end position="109"/>
    </location>
</feature>